<dbReference type="InterPro" id="IPR027370">
    <property type="entry name" value="Znf-RING_euk"/>
</dbReference>
<protein>
    <recommendedName>
        <fullName evidence="8">GID complex catalytic subunit 2</fullName>
    </recommendedName>
    <alternativeName>
        <fullName evidence="7">Glucose-induced degradation protein 2</fullName>
    </alternativeName>
</protein>
<dbReference type="PANTHER" id="PTHR12170:SF3">
    <property type="entry name" value="GH10162P"/>
    <property type="match status" value="1"/>
</dbReference>
<sequence length="392" mass="45402">MSEHFDILTQEVEKLAANKSMDSILSSSNDILRQLKNLQKEIENSPTSIDDITSKIKKDNENILKHQKHLNKSVKNYSVKIDKMFDFNLSDVYPYETIDIKNNLKSRKLLERSIIMDLLRNGQFEIASKLEIERNLKIPFELITKFKKLNEILLNLRENNELNLAIDWASLNSSKLKKTGSDLEFNLHKLQFIKLYNKNKDDPFEAYNYAKENFPNFGLTHLDIISKLLFSMIYSTTTETNTTIDKNYINEMLLSNDSIYTQLCQDYCSLIGLSSNSPIYNTLLASYISLPNFIKYTKIFKNSGKLNWTSLNELPFEINLPIFLQFHSILICPVSKEETTFENPPMVLPCYHIISKDSLIKLSKNNLSSFKCPYCPVTSTSNQAIQSRFIDM</sequence>
<name>A0A1E4T9B2_9ASCO</name>
<dbReference type="InterPro" id="IPR013083">
    <property type="entry name" value="Znf_RING/FYVE/PHD"/>
</dbReference>
<gene>
    <name evidence="12" type="ORF">CANARDRAFT_193887</name>
</gene>
<dbReference type="InterPro" id="IPR045098">
    <property type="entry name" value="Fyv10_fam"/>
</dbReference>
<dbReference type="EMBL" id="KV453847">
    <property type="protein sequence ID" value="ODV88248.1"/>
    <property type="molecule type" value="Genomic_DNA"/>
</dbReference>
<accession>A0A1E4T9B2</accession>
<keyword evidence="2" id="KW-0963">Cytoplasm</keyword>
<dbReference type="OrthoDB" id="1933281at2759"/>
<dbReference type="PROSITE" id="PS51867">
    <property type="entry name" value="ZF_RING_GID"/>
    <property type="match status" value="1"/>
</dbReference>
<comment type="similarity">
    <text evidence="6">Belongs to the RMD5/GID2 family.</text>
</comment>
<evidence type="ECO:0000256" key="9">
    <source>
        <dbReference type="PROSITE-ProRule" id="PRU01215"/>
    </source>
</evidence>
<evidence type="ECO:0000256" key="3">
    <source>
        <dbReference type="ARBA" id="ARBA00022723"/>
    </source>
</evidence>
<keyword evidence="4 9" id="KW-0863">Zinc-finger</keyword>
<dbReference type="GO" id="GO:0034657">
    <property type="term" value="C:GID complex"/>
    <property type="evidence" value="ECO:0007669"/>
    <property type="project" value="TreeGrafter"/>
</dbReference>
<dbReference type="CDD" id="cd16652">
    <property type="entry name" value="dRING_Rmd5p-like"/>
    <property type="match status" value="1"/>
</dbReference>
<evidence type="ECO:0000256" key="6">
    <source>
        <dbReference type="ARBA" id="ARBA00061136"/>
    </source>
</evidence>
<evidence type="ECO:0000256" key="8">
    <source>
        <dbReference type="ARBA" id="ARBA00080744"/>
    </source>
</evidence>
<comment type="subcellular location">
    <subcellularLocation>
        <location evidence="1">Cytoplasm</location>
    </subcellularLocation>
</comment>
<dbReference type="Pfam" id="PF10607">
    <property type="entry name" value="CTLH"/>
    <property type="match status" value="1"/>
</dbReference>
<dbReference type="GO" id="GO:0005737">
    <property type="term" value="C:cytoplasm"/>
    <property type="evidence" value="ECO:0007669"/>
    <property type="project" value="UniProtKB-SubCell"/>
</dbReference>
<evidence type="ECO:0000256" key="4">
    <source>
        <dbReference type="ARBA" id="ARBA00022771"/>
    </source>
</evidence>
<dbReference type="PROSITE" id="PS50897">
    <property type="entry name" value="CTLH"/>
    <property type="match status" value="1"/>
</dbReference>
<evidence type="ECO:0000313" key="12">
    <source>
        <dbReference type="EMBL" id="ODV88248.1"/>
    </source>
</evidence>
<dbReference type="SUPFAM" id="SSF57850">
    <property type="entry name" value="RING/U-box"/>
    <property type="match status" value="1"/>
</dbReference>
<dbReference type="GO" id="GO:0005634">
    <property type="term" value="C:nucleus"/>
    <property type="evidence" value="ECO:0007669"/>
    <property type="project" value="TreeGrafter"/>
</dbReference>
<evidence type="ECO:0000256" key="5">
    <source>
        <dbReference type="ARBA" id="ARBA00022833"/>
    </source>
</evidence>
<dbReference type="AlphaFoldDB" id="A0A1E4T9B2"/>
<dbReference type="InterPro" id="IPR024964">
    <property type="entry name" value="CTLH/CRA"/>
</dbReference>
<dbReference type="Proteomes" id="UP000094801">
    <property type="component" value="Unassembled WGS sequence"/>
</dbReference>
<evidence type="ECO:0000259" key="11">
    <source>
        <dbReference type="PROSITE" id="PS51867"/>
    </source>
</evidence>
<dbReference type="GO" id="GO:0008270">
    <property type="term" value="F:zinc ion binding"/>
    <property type="evidence" value="ECO:0007669"/>
    <property type="project" value="UniProtKB-KW"/>
</dbReference>
<dbReference type="GO" id="GO:0061630">
    <property type="term" value="F:ubiquitin protein ligase activity"/>
    <property type="evidence" value="ECO:0007669"/>
    <property type="project" value="InterPro"/>
</dbReference>
<evidence type="ECO:0000256" key="2">
    <source>
        <dbReference type="ARBA" id="ARBA00022490"/>
    </source>
</evidence>
<dbReference type="FunFam" id="3.30.40.10:FF:000143">
    <property type="entry name" value="Regulator of gluconeogenesis Rmd5"/>
    <property type="match status" value="1"/>
</dbReference>
<dbReference type="GO" id="GO:0043161">
    <property type="term" value="P:proteasome-mediated ubiquitin-dependent protein catabolic process"/>
    <property type="evidence" value="ECO:0007669"/>
    <property type="project" value="InterPro"/>
</dbReference>
<dbReference type="InterPro" id="IPR037683">
    <property type="entry name" value="Rmd5_dRing"/>
</dbReference>
<dbReference type="STRING" id="983967.A0A1E4T9B2"/>
<keyword evidence="5" id="KW-0862">Zinc</keyword>
<evidence type="ECO:0000259" key="10">
    <source>
        <dbReference type="PROSITE" id="PS50897"/>
    </source>
</evidence>
<evidence type="ECO:0000256" key="7">
    <source>
        <dbReference type="ARBA" id="ARBA00075398"/>
    </source>
</evidence>
<feature type="domain" description="CTLH" evidence="10">
    <location>
        <begin position="161"/>
        <end position="203"/>
    </location>
</feature>
<feature type="domain" description="RING-Gid-type" evidence="11">
    <location>
        <begin position="332"/>
        <end position="375"/>
    </location>
</feature>
<reference evidence="13" key="1">
    <citation type="submission" date="2016-04" db="EMBL/GenBank/DDBJ databases">
        <title>Comparative genomics of biotechnologically important yeasts.</title>
        <authorList>
            <consortium name="DOE Joint Genome Institute"/>
            <person name="Riley R."/>
            <person name="Haridas S."/>
            <person name="Wolfe K.H."/>
            <person name="Lopes M.R."/>
            <person name="Hittinger C.T."/>
            <person name="Goker M."/>
            <person name="Salamov A."/>
            <person name="Wisecaver J."/>
            <person name="Long T.M."/>
            <person name="Aerts A.L."/>
            <person name="Barry K."/>
            <person name="Choi C."/>
            <person name="Clum A."/>
            <person name="Coughlan A.Y."/>
            <person name="Deshpande S."/>
            <person name="Douglass A.P."/>
            <person name="Hanson S.J."/>
            <person name="Klenk H.-P."/>
            <person name="Labutti K."/>
            <person name="Lapidus A."/>
            <person name="Lindquist E."/>
            <person name="Lipzen A."/>
            <person name="Meier-Kolthoff J.P."/>
            <person name="Ohm R.A."/>
            <person name="Otillar R.P."/>
            <person name="Pangilinan J."/>
            <person name="Peng Y."/>
            <person name="Rokas A."/>
            <person name="Rosa C.A."/>
            <person name="Scheuner C."/>
            <person name="Sibirny A.A."/>
            <person name="Slot J.C."/>
            <person name="Stielow J.B."/>
            <person name="Sun H."/>
            <person name="Kurtzman C.P."/>
            <person name="Blackwell M."/>
            <person name="Grigoriev I.V."/>
            <person name="Jeffries T.W."/>
        </authorList>
    </citation>
    <scope>NUCLEOTIDE SEQUENCE [LARGE SCALE GENOMIC DNA]</scope>
    <source>
        <strain evidence="13">NRRL YB-2248</strain>
    </source>
</reference>
<dbReference type="InterPro" id="IPR044063">
    <property type="entry name" value="ZF_RING_GID"/>
</dbReference>
<proteinExistence type="inferred from homology"/>
<evidence type="ECO:0000313" key="13">
    <source>
        <dbReference type="Proteomes" id="UP000094801"/>
    </source>
</evidence>
<dbReference type="InterPro" id="IPR006595">
    <property type="entry name" value="CTLH_C"/>
</dbReference>
<evidence type="ECO:0000256" key="1">
    <source>
        <dbReference type="ARBA" id="ARBA00004496"/>
    </source>
</evidence>
<keyword evidence="3" id="KW-0479">Metal-binding</keyword>
<dbReference type="Pfam" id="PF13445">
    <property type="entry name" value="zf-RING_UBOX"/>
    <property type="match status" value="1"/>
</dbReference>
<feature type="zinc finger region" description="RING-Gid-type" evidence="9">
    <location>
        <begin position="332"/>
        <end position="375"/>
    </location>
</feature>
<keyword evidence="13" id="KW-1185">Reference proteome</keyword>
<dbReference type="PANTHER" id="PTHR12170">
    <property type="entry name" value="MACROPHAGE ERYTHROBLAST ATTACHER-RELATED"/>
    <property type="match status" value="1"/>
</dbReference>
<organism evidence="12 13">
    <name type="scientific">[Candida] arabinofermentans NRRL YB-2248</name>
    <dbReference type="NCBI Taxonomy" id="983967"/>
    <lineage>
        <taxon>Eukaryota</taxon>
        <taxon>Fungi</taxon>
        <taxon>Dikarya</taxon>
        <taxon>Ascomycota</taxon>
        <taxon>Saccharomycotina</taxon>
        <taxon>Pichiomycetes</taxon>
        <taxon>Pichiales</taxon>
        <taxon>Pichiaceae</taxon>
        <taxon>Ogataea</taxon>
        <taxon>Ogataea/Candida clade</taxon>
    </lineage>
</organism>
<dbReference type="Gene3D" id="3.30.40.10">
    <property type="entry name" value="Zinc/RING finger domain, C3HC4 (zinc finger)"/>
    <property type="match status" value="1"/>
</dbReference>